<feature type="transmembrane region" description="Helical" evidence="6">
    <location>
        <begin position="131"/>
        <end position="151"/>
    </location>
</feature>
<evidence type="ECO:0000256" key="6">
    <source>
        <dbReference type="SAM" id="Phobius"/>
    </source>
</evidence>
<feature type="transmembrane region" description="Helical" evidence="6">
    <location>
        <begin position="15"/>
        <end position="35"/>
    </location>
</feature>
<comment type="caution">
    <text evidence="7">The sequence shown here is derived from an EMBL/GenBank/DDBJ whole genome shotgun (WGS) entry which is preliminary data.</text>
</comment>
<evidence type="ECO:0000256" key="5">
    <source>
        <dbReference type="ARBA" id="ARBA00023136"/>
    </source>
</evidence>
<keyword evidence="3 6" id="KW-0812">Transmembrane</keyword>
<evidence type="ECO:0000256" key="3">
    <source>
        <dbReference type="ARBA" id="ARBA00022692"/>
    </source>
</evidence>
<dbReference type="RefSeq" id="WP_188761866.1">
    <property type="nucleotide sequence ID" value="NZ_BMJM01000003.1"/>
</dbReference>
<evidence type="ECO:0000256" key="4">
    <source>
        <dbReference type="ARBA" id="ARBA00022989"/>
    </source>
</evidence>
<evidence type="ECO:0000256" key="2">
    <source>
        <dbReference type="ARBA" id="ARBA00022475"/>
    </source>
</evidence>
<feature type="transmembrane region" description="Helical" evidence="6">
    <location>
        <begin position="106"/>
        <end position="125"/>
    </location>
</feature>
<evidence type="ECO:0000313" key="8">
    <source>
        <dbReference type="Proteomes" id="UP000635071"/>
    </source>
</evidence>
<feature type="transmembrane region" description="Helical" evidence="6">
    <location>
        <begin position="158"/>
        <end position="185"/>
    </location>
</feature>
<dbReference type="EMBL" id="BMJM01000003">
    <property type="protein sequence ID" value="GGE05823.1"/>
    <property type="molecule type" value="Genomic_DNA"/>
</dbReference>
<feature type="transmembrane region" description="Helical" evidence="6">
    <location>
        <begin position="76"/>
        <end position="94"/>
    </location>
</feature>
<keyword evidence="4 6" id="KW-1133">Transmembrane helix</keyword>
<keyword evidence="5 6" id="KW-0472">Membrane</keyword>
<feature type="transmembrane region" description="Helical" evidence="6">
    <location>
        <begin position="47"/>
        <end position="64"/>
    </location>
</feature>
<proteinExistence type="predicted"/>
<sequence>MRVPGGPPPTPFDWFSHWNLDPVFIAALALAWFIGDRRIGTDPERRGMLASATGVLAFLFVSPMNALTGALFSAHVVHQLALTTIVAPLLALTFPRTVRAPAWPAFLFAAVVFWAWHSPALYAAALGHASLYWVMQASMLVSAFAFWRAIFSPSEFSGAAVLVVASIGQMGLLGALLAFAPAPLYTAHMSSTAAWGIGPLADQQLAGLLMWVPGMLPYFVAGAALARRGWRLSAP</sequence>
<reference evidence="7" key="2">
    <citation type="submission" date="2020-09" db="EMBL/GenBank/DDBJ databases">
        <authorList>
            <person name="Sun Q."/>
            <person name="Zhou Y."/>
        </authorList>
    </citation>
    <scope>NUCLEOTIDE SEQUENCE</scope>
    <source>
        <strain evidence="7">CGMCC 1.15519</strain>
    </source>
</reference>
<keyword evidence="2" id="KW-1003">Cell membrane</keyword>
<keyword evidence="8" id="KW-1185">Reference proteome</keyword>
<name>A0A916ZN87_9SPHN</name>
<gene>
    <name evidence="7" type="ORF">GCM10011529_10260</name>
</gene>
<feature type="transmembrane region" description="Helical" evidence="6">
    <location>
        <begin position="205"/>
        <end position="226"/>
    </location>
</feature>
<evidence type="ECO:0008006" key="9">
    <source>
        <dbReference type="Google" id="ProtNLM"/>
    </source>
</evidence>
<organism evidence="7 8">
    <name type="scientific">Sandarakinorhabdus glacialis</name>
    <dbReference type="NCBI Taxonomy" id="1614636"/>
    <lineage>
        <taxon>Bacteria</taxon>
        <taxon>Pseudomonadati</taxon>
        <taxon>Pseudomonadota</taxon>
        <taxon>Alphaproteobacteria</taxon>
        <taxon>Sphingomonadales</taxon>
        <taxon>Sphingosinicellaceae</taxon>
        <taxon>Sandarakinorhabdus</taxon>
    </lineage>
</organism>
<accession>A0A916ZN87</accession>
<dbReference type="GO" id="GO:0005886">
    <property type="term" value="C:plasma membrane"/>
    <property type="evidence" value="ECO:0007669"/>
    <property type="project" value="UniProtKB-SubCell"/>
</dbReference>
<comment type="subcellular location">
    <subcellularLocation>
        <location evidence="1">Cell membrane</location>
        <topology evidence="1">Multi-pass membrane protein</topology>
    </subcellularLocation>
</comment>
<reference evidence="7" key="1">
    <citation type="journal article" date="2014" name="Int. J. Syst. Evol. Microbiol.">
        <title>Complete genome sequence of Corynebacterium casei LMG S-19264T (=DSM 44701T), isolated from a smear-ripened cheese.</title>
        <authorList>
            <consortium name="US DOE Joint Genome Institute (JGI-PGF)"/>
            <person name="Walter F."/>
            <person name="Albersmeier A."/>
            <person name="Kalinowski J."/>
            <person name="Ruckert C."/>
        </authorList>
    </citation>
    <scope>NUCLEOTIDE SEQUENCE</scope>
    <source>
        <strain evidence="7">CGMCC 1.15519</strain>
    </source>
</reference>
<evidence type="ECO:0000256" key="1">
    <source>
        <dbReference type="ARBA" id="ARBA00004651"/>
    </source>
</evidence>
<dbReference type="InterPro" id="IPR019108">
    <property type="entry name" value="Caa3_assmbl_CtaG-rel"/>
</dbReference>
<protein>
    <recommendedName>
        <fullName evidence="9">Cytochrome c oxidase assembly protein</fullName>
    </recommendedName>
</protein>
<dbReference type="Pfam" id="PF09678">
    <property type="entry name" value="Caa3_CtaG"/>
    <property type="match status" value="1"/>
</dbReference>
<dbReference type="Proteomes" id="UP000635071">
    <property type="component" value="Unassembled WGS sequence"/>
</dbReference>
<evidence type="ECO:0000313" key="7">
    <source>
        <dbReference type="EMBL" id="GGE05823.1"/>
    </source>
</evidence>
<dbReference type="AlphaFoldDB" id="A0A916ZN87"/>